<comment type="caution">
    <text evidence="7">The sequence shown here is derived from an EMBL/GenBank/DDBJ whole genome shotgun (WGS) entry which is preliminary data.</text>
</comment>
<dbReference type="GO" id="GO:0009036">
    <property type="term" value="F:type II site-specific deoxyribonuclease activity"/>
    <property type="evidence" value="ECO:0007669"/>
    <property type="project" value="InterPro"/>
</dbReference>
<keyword evidence="3 7" id="KW-0255">Endonuclease</keyword>
<evidence type="ECO:0000256" key="5">
    <source>
        <dbReference type="ARBA" id="ARBA00093760"/>
    </source>
</evidence>
<evidence type="ECO:0000256" key="6">
    <source>
        <dbReference type="ARBA" id="ARBA00093790"/>
    </source>
</evidence>
<sequence>NKFRNYKPETEHMPFHYRLLGKDRMALFSFLQSLNTTFGTSIYEPVAKELAKTIFREVYTQYKLGNIITHDAQVAIQKIMNDLSNGSEVDKEKETDKIRLVARTGKTNKLKSVKVDLFLMSKSGEVYMFDLKTVKPNIGDFVYYKRNMLEWLAVYFYQNPKAQAHTLISIPYNPYEPKPYKRWTMKGMLDLKEEVMVAEEFWDFLGGKGAYIDLLDCFEKAGVELRPEIDNYFSKFKNNQI</sequence>
<evidence type="ECO:0000256" key="1">
    <source>
        <dbReference type="ARBA" id="ARBA00022722"/>
    </source>
</evidence>
<dbReference type="EMBL" id="MHMV01000052">
    <property type="protein sequence ID" value="OGZ33237.1"/>
    <property type="molecule type" value="Genomic_DNA"/>
</dbReference>
<keyword evidence="1" id="KW-0540">Nuclease</keyword>
<evidence type="ECO:0000256" key="3">
    <source>
        <dbReference type="ARBA" id="ARBA00022759"/>
    </source>
</evidence>
<keyword evidence="4" id="KW-0378">Hydrolase</keyword>
<comment type="catalytic activity">
    <reaction evidence="5">
        <text>Endonucleolytic cleavage of DNA to give specific double-stranded fragments with terminal 5'-phosphates.</text>
        <dbReference type="EC" id="3.1.21.4"/>
    </reaction>
</comment>
<dbReference type="GO" id="GO:0003677">
    <property type="term" value="F:DNA binding"/>
    <property type="evidence" value="ECO:0007669"/>
    <property type="project" value="InterPro"/>
</dbReference>
<proteinExistence type="predicted"/>
<organism evidence="7 8">
    <name type="scientific">Candidatus Portnoybacteria bacterium RBG_13_41_18</name>
    <dbReference type="NCBI Taxonomy" id="1801991"/>
    <lineage>
        <taxon>Bacteria</taxon>
        <taxon>Candidatus Portnoyibacteriota</taxon>
    </lineage>
</organism>
<evidence type="ECO:0000313" key="8">
    <source>
        <dbReference type="Proteomes" id="UP000177725"/>
    </source>
</evidence>
<protein>
    <recommendedName>
        <fullName evidence="6">type II site-specific deoxyribonuclease</fullName>
        <ecNumber evidence="6">3.1.21.4</ecNumber>
    </recommendedName>
</protein>
<dbReference type="Pfam" id="PF09520">
    <property type="entry name" value="RE_TdeIII"/>
    <property type="match status" value="1"/>
</dbReference>
<evidence type="ECO:0000256" key="2">
    <source>
        <dbReference type="ARBA" id="ARBA00022747"/>
    </source>
</evidence>
<evidence type="ECO:0000256" key="4">
    <source>
        <dbReference type="ARBA" id="ARBA00022801"/>
    </source>
</evidence>
<keyword evidence="2" id="KW-0680">Restriction system</keyword>
<feature type="non-terminal residue" evidence="7">
    <location>
        <position position="1"/>
    </location>
</feature>
<dbReference type="Proteomes" id="UP000177725">
    <property type="component" value="Unassembled WGS sequence"/>
</dbReference>
<dbReference type="GO" id="GO:0009307">
    <property type="term" value="P:DNA restriction-modification system"/>
    <property type="evidence" value="ECO:0007669"/>
    <property type="project" value="InterPro"/>
</dbReference>
<dbReference type="AlphaFoldDB" id="A0A1G2F5N4"/>
<dbReference type="InterPro" id="IPR019045">
    <property type="entry name" value="Restrct_endonuc_II_HinfI"/>
</dbReference>
<accession>A0A1G2F5N4</accession>
<dbReference type="EC" id="3.1.21.4" evidence="6"/>
<evidence type="ECO:0000313" key="7">
    <source>
        <dbReference type="EMBL" id="OGZ33237.1"/>
    </source>
</evidence>
<gene>
    <name evidence="7" type="ORF">A2174_01860</name>
</gene>
<reference evidence="7 8" key="1">
    <citation type="journal article" date="2016" name="Nat. Commun.">
        <title>Thousands of microbial genomes shed light on interconnected biogeochemical processes in an aquifer system.</title>
        <authorList>
            <person name="Anantharaman K."/>
            <person name="Brown C.T."/>
            <person name="Hug L.A."/>
            <person name="Sharon I."/>
            <person name="Castelle C.J."/>
            <person name="Probst A.J."/>
            <person name="Thomas B.C."/>
            <person name="Singh A."/>
            <person name="Wilkins M.J."/>
            <person name="Karaoz U."/>
            <person name="Brodie E.L."/>
            <person name="Williams K.H."/>
            <person name="Hubbard S.S."/>
            <person name="Banfield J.F."/>
        </authorList>
    </citation>
    <scope>NUCLEOTIDE SEQUENCE [LARGE SCALE GENOMIC DNA]</scope>
</reference>
<name>A0A1G2F5N4_9BACT</name>